<dbReference type="KEGG" id="dpx:DAPPUDRAFT_276530"/>
<proteinExistence type="predicted"/>
<evidence type="ECO:0000313" key="2">
    <source>
        <dbReference type="EMBL" id="EFX60613.1"/>
    </source>
</evidence>
<feature type="region of interest" description="Disordered" evidence="1">
    <location>
        <begin position="20"/>
        <end position="49"/>
    </location>
</feature>
<gene>
    <name evidence="2" type="ORF">DAPPUDRAFT_276530</name>
</gene>
<dbReference type="HOGENOM" id="CLU_2284414_0_0_1"/>
<accession>E9I5W7</accession>
<dbReference type="AlphaFoldDB" id="E9I5W7"/>
<feature type="non-terminal residue" evidence="2">
    <location>
        <position position="1"/>
    </location>
</feature>
<dbReference type="InParanoid" id="E9I5W7"/>
<name>E9I5W7_DAPPU</name>
<feature type="non-terminal residue" evidence="2">
    <location>
        <position position="102"/>
    </location>
</feature>
<dbReference type="Proteomes" id="UP000000305">
    <property type="component" value="Unassembled WGS sequence"/>
</dbReference>
<sequence>VAFNEAVAEVSCEPIKKHVQEGIGNTNRKPPKRSKRKQTFGANNLPEIDDNNTISERVEIIHKTKRGKTAIVPIGLRGTALDHARGSRCGAAIDLEETFRMS</sequence>
<evidence type="ECO:0000256" key="1">
    <source>
        <dbReference type="SAM" id="MobiDB-lite"/>
    </source>
</evidence>
<evidence type="ECO:0000313" key="3">
    <source>
        <dbReference type="Proteomes" id="UP000000305"/>
    </source>
</evidence>
<dbReference type="EMBL" id="GL735948">
    <property type="protein sequence ID" value="EFX60613.1"/>
    <property type="molecule type" value="Genomic_DNA"/>
</dbReference>
<reference evidence="2 3" key="1">
    <citation type="journal article" date="2011" name="Science">
        <title>The ecoresponsive genome of Daphnia pulex.</title>
        <authorList>
            <person name="Colbourne J.K."/>
            <person name="Pfrender M.E."/>
            <person name="Gilbert D."/>
            <person name="Thomas W.K."/>
            <person name="Tucker A."/>
            <person name="Oakley T.H."/>
            <person name="Tokishita S."/>
            <person name="Aerts A."/>
            <person name="Arnold G.J."/>
            <person name="Basu M.K."/>
            <person name="Bauer D.J."/>
            <person name="Caceres C.E."/>
            <person name="Carmel L."/>
            <person name="Casola C."/>
            <person name="Choi J.H."/>
            <person name="Detter J.C."/>
            <person name="Dong Q."/>
            <person name="Dusheyko S."/>
            <person name="Eads B.D."/>
            <person name="Frohlich T."/>
            <person name="Geiler-Samerotte K.A."/>
            <person name="Gerlach D."/>
            <person name="Hatcher P."/>
            <person name="Jogdeo S."/>
            <person name="Krijgsveld J."/>
            <person name="Kriventseva E.V."/>
            <person name="Kultz D."/>
            <person name="Laforsch C."/>
            <person name="Lindquist E."/>
            <person name="Lopez J."/>
            <person name="Manak J.R."/>
            <person name="Muller J."/>
            <person name="Pangilinan J."/>
            <person name="Patwardhan R.P."/>
            <person name="Pitluck S."/>
            <person name="Pritham E.J."/>
            <person name="Rechtsteiner A."/>
            <person name="Rho M."/>
            <person name="Rogozin I.B."/>
            <person name="Sakarya O."/>
            <person name="Salamov A."/>
            <person name="Schaack S."/>
            <person name="Shapiro H."/>
            <person name="Shiga Y."/>
            <person name="Skalitzky C."/>
            <person name="Smith Z."/>
            <person name="Souvorov A."/>
            <person name="Sung W."/>
            <person name="Tang Z."/>
            <person name="Tsuchiya D."/>
            <person name="Tu H."/>
            <person name="Vos H."/>
            <person name="Wang M."/>
            <person name="Wolf Y.I."/>
            <person name="Yamagata H."/>
            <person name="Yamada T."/>
            <person name="Ye Y."/>
            <person name="Shaw J.R."/>
            <person name="Andrews J."/>
            <person name="Crease T.J."/>
            <person name="Tang H."/>
            <person name="Lucas S.M."/>
            <person name="Robertson H.M."/>
            <person name="Bork P."/>
            <person name="Koonin E.V."/>
            <person name="Zdobnov E.M."/>
            <person name="Grigoriev I.V."/>
            <person name="Lynch M."/>
            <person name="Boore J.L."/>
        </authorList>
    </citation>
    <scope>NUCLEOTIDE SEQUENCE [LARGE SCALE GENOMIC DNA]</scope>
</reference>
<organism evidence="2 3">
    <name type="scientific">Daphnia pulex</name>
    <name type="common">Water flea</name>
    <dbReference type="NCBI Taxonomy" id="6669"/>
    <lineage>
        <taxon>Eukaryota</taxon>
        <taxon>Metazoa</taxon>
        <taxon>Ecdysozoa</taxon>
        <taxon>Arthropoda</taxon>
        <taxon>Crustacea</taxon>
        <taxon>Branchiopoda</taxon>
        <taxon>Diplostraca</taxon>
        <taxon>Cladocera</taxon>
        <taxon>Anomopoda</taxon>
        <taxon>Daphniidae</taxon>
        <taxon>Daphnia</taxon>
    </lineage>
</organism>
<feature type="compositionally biased region" description="Basic residues" evidence="1">
    <location>
        <begin position="29"/>
        <end position="38"/>
    </location>
</feature>
<keyword evidence="3" id="KW-1185">Reference proteome</keyword>
<protein>
    <submittedName>
        <fullName evidence="2">Uncharacterized protein</fullName>
    </submittedName>
</protein>